<protein>
    <submittedName>
        <fullName evidence="4">Probable glucuronokinase 2</fullName>
    </submittedName>
</protein>
<feature type="region of interest" description="Disordered" evidence="1">
    <location>
        <begin position="120"/>
        <end position="173"/>
    </location>
</feature>
<dbReference type="Pfam" id="PF08544">
    <property type="entry name" value="GHMP_kinases_C"/>
    <property type="match status" value="1"/>
</dbReference>
<evidence type="ECO:0000313" key="3">
    <source>
        <dbReference type="Proteomes" id="UP000694845"/>
    </source>
</evidence>
<dbReference type="InterPro" id="IPR013750">
    <property type="entry name" value="GHMP_kinase_C_dom"/>
</dbReference>
<accession>A0A8B7ZZZ4</accession>
<dbReference type="PANTHER" id="PTHR38710">
    <property type="entry name" value="WITH PUTATIVE URIDYL PYROPHOSPHORYLASE-RELATED"/>
    <property type="match status" value="1"/>
</dbReference>
<dbReference type="InterPro" id="IPR036554">
    <property type="entry name" value="GHMP_kinase_C_sf"/>
</dbReference>
<evidence type="ECO:0000313" key="4">
    <source>
        <dbReference type="RefSeq" id="XP_022111078.1"/>
    </source>
</evidence>
<keyword evidence="3" id="KW-1185">Reference proteome</keyword>
<gene>
    <name evidence="4" type="primary">LOC110990395</name>
</gene>
<evidence type="ECO:0000256" key="1">
    <source>
        <dbReference type="SAM" id="MobiDB-lite"/>
    </source>
</evidence>
<feature type="domain" description="GHMP kinase C-terminal" evidence="2">
    <location>
        <begin position="34"/>
        <end position="112"/>
    </location>
</feature>
<dbReference type="Gene3D" id="3.30.70.890">
    <property type="entry name" value="GHMP kinase, C-terminal domain"/>
    <property type="match status" value="1"/>
</dbReference>
<dbReference type="SUPFAM" id="SSF55060">
    <property type="entry name" value="GHMP Kinase, C-terminal domain"/>
    <property type="match status" value="1"/>
</dbReference>
<dbReference type="Proteomes" id="UP000694845">
    <property type="component" value="Unplaced"/>
</dbReference>
<sequence length="173" mass="18718">MSSELCSATFSIFSCDSEIIAGMQKFAELTDQAKEALEARDTQRLCDLMNANFDLRRSLYGDEVIGETNVRMIELARQFGSSSKFPGSGGAVIGICSDPQELPRLRATFQEEGFVFCQIIPRPESPPASPRCSPVSASPPPENPAQPPNGTDDALGPNNQEDTQTKASDELTN</sequence>
<reference evidence="4" key="1">
    <citation type="submission" date="2025-08" db="UniProtKB">
        <authorList>
            <consortium name="RefSeq"/>
        </authorList>
    </citation>
    <scope>IDENTIFICATION</scope>
</reference>
<organism evidence="3 4">
    <name type="scientific">Acanthaster planci</name>
    <name type="common">Crown-of-thorns starfish</name>
    <dbReference type="NCBI Taxonomy" id="133434"/>
    <lineage>
        <taxon>Eukaryota</taxon>
        <taxon>Metazoa</taxon>
        <taxon>Echinodermata</taxon>
        <taxon>Eleutherozoa</taxon>
        <taxon>Asterozoa</taxon>
        <taxon>Asteroidea</taxon>
        <taxon>Valvatacea</taxon>
        <taxon>Valvatida</taxon>
        <taxon>Acanthasteridae</taxon>
        <taxon>Acanthaster</taxon>
    </lineage>
</organism>
<proteinExistence type="predicted"/>
<dbReference type="GO" id="GO:0047940">
    <property type="term" value="F:glucuronokinase activity"/>
    <property type="evidence" value="ECO:0007669"/>
    <property type="project" value="TreeGrafter"/>
</dbReference>
<dbReference type="AlphaFoldDB" id="A0A8B7ZZZ4"/>
<name>A0A8B7ZZZ4_ACAPL</name>
<dbReference type="OrthoDB" id="1924968at2759"/>
<evidence type="ECO:0000259" key="2">
    <source>
        <dbReference type="Pfam" id="PF08544"/>
    </source>
</evidence>
<dbReference type="PANTHER" id="PTHR38710:SF1">
    <property type="entry name" value="WITH PUTATIVE URIDYL PYROPHOSPHORYLASE-RELATED"/>
    <property type="match status" value="1"/>
</dbReference>
<dbReference type="RefSeq" id="XP_022111078.1">
    <property type="nucleotide sequence ID" value="XM_022255386.1"/>
</dbReference>
<feature type="compositionally biased region" description="Basic and acidic residues" evidence="1">
    <location>
        <begin position="163"/>
        <end position="173"/>
    </location>
</feature>
<dbReference type="GeneID" id="110990395"/>
<dbReference type="KEGG" id="aplc:110990395"/>
<dbReference type="InterPro" id="IPR053034">
    <property type="entry name" value="Glucuronokinase-like"/>
</dbReference>
<feature type="compositionally biased region" description="Pro residues" evidence="1">
    <location>
        <begin position="137"/>
        <end position="147"/>
    </location>
</feature>